<dbReference type="STRING" id="365044.Pnap_3123"/>
<dbReference type="InterPro" id="IPR011060">
    <property type="entry name" value="RibuloseP-bd_barrel"/>
</dbReference>
<dbReference type="eggNOG" id="COG0107">
    <property type="taxonomic scope" value="Bacteria"/>
</dbReference>
<dbReference type="OrthoDB" id="9781903at2"/>
<proteinExistence type="inferred from homology"/>
<keyword evidence="7 12" id="KW-0456">Lyase</keyword>
<reference evidence="13" key="1">
    <citation type="journal article" date="2009" name="Environ. Microbiol.">
        <title>The genome of Polaromonas naphthalenivorans strain CJ2, isolated from coal tar-contaminated sediment, reveals physiological and metabolic versatility and evolution through extensive horizontal gene transfer.</title>
        <authorList>
            <person name="Yagi J.M."/>
            <person name="Sims D."/>
            <person name="Brettin T."/>
            <person name="Bruce D."/>
            <person name="Madsen E.L."/>
        </authorList>
    </citation>
    <scope>NUCLEOTIDE SEQUENCE [LARGE SCALE GENOMIC DNA]</scope>
    <source>
        <strain evidence="13">CJ2</strain>
    </source>
</reference>
<evidence type="ECO:0000256" key="2">
    <source>
        <dbReference type="ARBA" id="ARBA00009667"/>
    </source>
</evidence>
<dbReference type="Proteomes" id="UP000000644">
    <property type="component" value="Chromosome"/>
</dbReference>
<dbReference type="PANTHER" id="PTHR21235:SF2">
    <property type="entry name" value="IMIDAZOLE GLYCEROL PHOSPHATE SYNTHASE HISHF"/>
    <property type="match status" value="1"/>
</dbReference>
<dbReference type="CDD" id="cd04731">
    <property type="entry name" value="HisF"/>
    <property type="match status" value="1"/>
</dbReference>
<organism evidence="12 13">
    <name type="scientific">Polaromonas naphthalenivorans (strain CJ2)</name>
    <dbReference type="NCBI Taxonomy" id="365044"/>
    <lineage>
        <taxon>Bacteria</taxon>
        <taxon>Pseudomonadati</taxon>
        <taxon>Pseudomonadota</taxon>
        <taxon>Betaproteobacteria</taxon>
        <taxon>Burkholderiales</taxon>
        <taxon>Comamonadaceae</taxon>
        <taxon>Polaromonas</taxon>
    </lineage>
</organism>
<evidence type="ECO:0000256" key="3">
    <source>
        <dbReference type="ARBA" id="ARBA00011152"/>
    </source>
</evidence>
<dbReference type="GO" id="GO:0016829">
    <property type="term" value="F:lyase activity"/>
    <property type="evidence" value="ECO:0007669"/>
    <property type="project" value="UniProtKB-KW"/>
</dbReference>
<evidence type="ECO:0000256" key="7">
    <source>
        <dbReference type="ARBA" id="ARBA00023239"/>
    </source>
</evidence>
<evidence type="ECO:0000256" key="1">
    <source>
        <dbReference type="ARBA" id="ARBA00005091"/>
    </source>
</evidence>
<dbReference type="GO" id="GO:0000107">
    <property type="term" value="F:imidazoleglycerol-phosphate synthase activity"/>
    <property type="evidence" value="ECO:0007669"/>
    <property type="project" value="InterPro"/>
</dbReference>
<dbReference type="Gene3D" id="3.20.20.70">
    <property type="entry name" value="Aldolase class I"/>
    <property type="match status" value="1"/>
</dbReference>
<dbReference type="NCBIfam" id="NF038364">
    <property type="entry name" value="AglZ_HisF2_fam"/>
    <property type="match status" value="1"/>
</dbReference>
<evidence type="ECO:0000256" key="8">
    <source>
        <dbReference type="ARBA" id="ARBA00025475"/>
    </source>
</evidence>
<dbReference type="GO" id="GO:0000105">
    <property type="term" value="P:L-histidine biosynthetic process"/>
    <property type="evidence" value="ECO:0007669"/>
    <property type="project" value="UniProtKB-UniPathway"/>
</dbReference>
<comment type="subunit">
    <text evidence="3">Heterodimer of HisH and HisF.</text>
</comment>
<comment type="pathway">
    <text evidence="1">Amino-acid biosynthesis; L-histidine biosynthesis; L-histidine from 5-phospho-alpha-D-ribose 1-diphosphate: step 5/9.</text>
</comment>
<dbReference type="AlphaFoldDB" id="A1VRZ3"/>
<dbReference type="InterPro" id="IPR004651">
    <property type="entry name" value="HisF"/>
</dbReference>
<accession>A1VRZ3</accession>
<dbReference type="KEGG" id="pna:Pnap_3123"/>
<evidence type="ECO:0000256" key="4">
    <source>
        <dbReference type="ARBA" id="ARBA00012809"/>
    </source>
</evidence>
<protein>
    <recommendedName>
        <fullName evidence="4">imidazole glycerol-phosphate synthase</fullName>
        <ecNumber evidence="4">4.3.2.10</ecNumber>
    </recommendedName>
    <alternativeName>
        <fullName evidence="9">IGP synthase cyclase subunit</fullName>
    </alternativeName>
</protein>
<evidence type="ECO:0000256" key="5">
    <source>
        <dbReference type="ARBA" id="ARBA00022605"/>
    </source>
</evidence>
<dbReference type="RefSeq" id="WP_011802492.1">
    <property type="nucleotide sequence ID" value="NC_008781.1"/>
</dbReference>
<evidence type="ECO:0000313" key="12">
    <source>
        <dbReference type="EMBL" id="ABM38421.1"/>
    </source>
</evidence>
<dbReference type="HOGENOM" id="CLU_048577_4_0_4"/>
<comment type="catalytic activity">
    <reaction evidence="10">
        <text>5-[(5-phospho-1-deoxy-D-ribulos-1-ylimino)methylamino]-1-(5-phospho-beta-D-ribosyl)imidazole-4-carboxamide + L-glutamine = D-erythro-1-(imidazol-4-yl)glycerol 3-phosphate + 5-amino-1-(5-phospho-beta-D-ribosyl)imidazole-4-carboxamide + L-glutamate + H(+)</text>
        <dbReference type="Rhea" id="RHEA:24793"/>
        <dbReference type="ChEBI" id="CHEBI:15378"/>
        <dbReference type="ChEBI" id="CHEBI:29985"/>
        <dbReference type="ChEBI" id="CHEBI:58278"/>
        <dbReference type="ChEBI" id="CHEBI:58359"/>
        <dbReference type="ChEBI" id="CHEBI:58475"/>
        <dbReference type="ChEBI" id="CHEBI:58525"/>
        <dbReference type="EC" id="4.3.2.10"/>
    </reaction>
</comment>
<keyword evidence="5 11" id="KW-0028">Amino-acid biosynthesis</keyword>
<comment type="function">
    <text evidence="8">IGPS catalyzes the conversion of PRFAR and glutamine to IGP, AICAR and glutamate. The HisF subunit catalyzes the cyclization activity that produces IGP and AICAR from PRFAR using the ammonia provided by the HisH subunit.</text>
</comment>
<dbReference type="UniPathway" id="UPA00031">
    <property type="reaction ID" value="UER00010"/>
</dbReference>
<evidence type="ECO:0000256" key="11">
    <source>
        <dbReference type="RuleBase" id="RU003657"/>
    </source>
</evidence>
<dbReference type="InterPro" id="IPR013785">
    <property type="entry name" value="Aldolase_TIM"/>
</dbReference>
<evidence type="ECO:0000256" key="9">
    <source>
        <dbReference type="ARBA" id="ARBA00030264"/>
    </source>
</evidence>
<sequence length="253" mass="27389">MLKHRVIPCLLLKNGGLVKTKKFQDPKYVGDPINVIRIFNDKEVDELIVLDIEASKAQREPNYELIEQFAGECFMPLCYGGGISTVEQAKRLFTLGVEKVCIQTWALADLQLVRDIADRYGSQSVVVSVDIKKNLFASHRLYASSTGKMLDLPWQDFLNKAVAAGAGEIMLTAVDRDGTLAGMDLALIHAASQSCPIPLIAAGGAATLSDLRAAVDAGASAIAAGAMFIFHGPHRAVLITYPQYNDLVSLLDK</sequence>
<dbReference type="PANTHER" id="PTHR21235">
    <property type="entry name" value="IMIDAZOLE GLYCEROL PHOSPHATE SYNTHASE SUBUNIT HISF/H IGP SYNTHASE SUBUNIT HISF/H"/>
    <property type="match status" value="1"/>
</dbReference>
<name>A1VRZ3_POLNA</name>
<gene>
    <name evidence="12" type="ordered locus">Pnap_3123</name>
</gene>
<dbReference type="SUPFAM" id="SSF51366">
    <property type="entry name" value="Ribulose-phoshate binding barrel"/>
    <property type="match status" value="1"/>
</dbReference>
<dbReference type="InterPro" id="IPR050064">
    <property type="entry name" value="IGPS_HisA/HisF"/>
</dbReference>
<dbReference type="EC" id="4.3.2.10" evidence="4"/>
<evidence type="ECO:0000256" key="10">
    <source>
        <dbReference type="ARBA" id="ARBA00047838"/>
    </source>
</evidence>
<dbReference type="Pfam" id="PF00977">
    <property type="entry name" value="His_biosynth"/>
    <property type="match status" value="1"/>
</dbReference>
<evidence type="ECO:0000313" key="13">
    <source>
        <dbReference type="Proteomes" id="UP000000644"/>
    </source>
</evidence>
<keyword evidence="6 11" id="KW-0368">Histidine biosynthesis</keyword>
<dbReference type="InterPro" id="IPR006062">
    <property type="entry name" value="His_biosynth"/>
</dbReference>
<evidence type="ECO:0000256" key="6">
    <source>
        <dbReference type="ARBA" id="ARBA00023102"/>
    </source>
</evidence>
<comment type="similarity">
    <text evidence="2 11">Belongs to the HisA/HisF family.</text>
</comment>
<dbReference type="EMBL" id="CP000529">
    <property type="protein sequence ID" value="ABM38421.1"/>
    <property type="molecule type" value="Genomic_DNA"/>
</dbReference>
<keyword evidence="13" id="KW-1185">Reference proteome</keyword>